<protein>
    <submittedName>
        <fullName evidence="3">NADPH-dependent F420 reductase</fullName>
    </submittedName>
</protein>
<proteinExistence type="predicted"/>
<feature type="domain" description="Pyrroline-5-carboxylate reductase catalytic N-terminal" evidence="2">
    <location>
        <begin position="3"/>
        <end position="92"/>
    </location>
</feature>
<keyword evidence="4" id="KW-1185">Reference proteome</keyword>
<evidence type="ECO:0000313" key="3">
    <source>
        <dbReference type="EMBL" id="MBD2605181.1"/>
    </source>
</evidence>
<gene>
    <name evidence="3" type="ORF">H6G81_11715</name>
</gene>
<dbReference type="PANTHER" id="PTHR14239:SF10">
    <property type="entry name" value="REDUCTASE"/>
    <property type="match status" value="1"/>
</dbReference>
<sequence>MNIGIIGTGNMGAALGKLWAKAGHQVIFSYSRDENKLREIATSAGITAKAESIQAGVAQSDVVLLAVWLPSLEEVIQTAGSLAGKIIITCVSGLKPDFTGQTVGLTTDLKISVAETIQQLVPNAKVVEAFNTTFAEIIASDSRQFGSDFPSVFYCGNDIEAKQIVAGLIEECGYQAVDAGNLIVARTLETLATAWVQFAVSSQLFPNLGLKALQR</sequence>
<dbReference type="PANTHER" id="PTHR14239">
    <property type="entry name" value="DUDULIN-RELATED"/>
    <property type="match status" value="1"/>
</dbReference>
<comment type="caution">
    <text evidence="3">The sequence shown here is derived from an EMBL/GenBank/DDBJ whole genome shotgun (WGS) entry which is preliminary data.</text>
</comment>
<evidence type="ECO:0000256" key="1">
    <source>
        <dbReference type="ARBA" id="ARBA00023002"/>
    </source>
</evidence>
<dbReference type="EMBL" id="JACJTA010000020">
    <property type="protein sequence ID" value="MBD2605181.1"/>
    <property type="molecule type" value="Genomic_DNA"/>
</dbReference>
<dbReference type="Pfam" id="PF03807">
    <property type="entry name" value="F420_oxidored"/>
    <property type="match status" value="1"/>
</dbReference>
<accession>A0ABR8GQE9</accession>
<evidence type="ECO:0000313" key="4">
    <source>
        <dbReference type="Proteomes" id="UP000660380"/>
    </source>
</evidence>
<name>A0ABR8GQE9_9CYAN</name>
<dbReference type="InterPro" id="IPR036291">
    <property type="entry name" value="NAD(P)-bd_dom_sf"/>
</dbReference>
<keyword evidence="1" id="KW-0560">Oxidoreductase</keyword>
<dbReference type="SUPFAM" id="SSF51735">
    <property type="entry name" value="NAD(P)-binding Rossmann-fold domains"/>
    <property type="match status" value="1"/>
</dbReference>
<dbReference type="InterPro" id="IPR051267">
    <property type="entry name" value="STEAP_metalloreductase"/>
</dbReference>
<evidence type="ECO:0000259" key="2">
    <source>
        <dbReference type="Pfam" id="PF03807"/>
    </source>
</evidence>
<organism evidence="3 4">
    <name type="scientific">Scytonema hofmannii FACHB-248</name>
    <dbReference type="NCBI Taxonomy" id="1842502"/>
    <lineage>
        <taxon>Bacteria</taxon>
        <taxon>Bacillati</taxon>
        <taxon>Cyanobacteriota</taxon>
        <taxon>Cyanophyceae</taxon>
        <taxon>Nostocales</taxon>
        <taxon>Scytonemataceae</taxon>
        <taxon>Scytonema</taxon>
    </lineage>
</organism>
<dbReference type="RefSeq" id="WP_051502873.1">
    <property type="nucleotide sequence ID" value="NZ_JACJTA010000020.1"/>
</dbReference>
<reference evidence="3 4" key="1">
    <citation type="journal article" date="2020" name="ISME J.">
        <title>Comparative genomics reveals insights into cyanobacterial evolution and habitat adaptation.</title>
        <authorList>
            <person name="Chen M.Y."/>
            <person name="Teng W.K."/>
            <person name="Zhao L."/>
            <person name="Hu C.X."/>
            <person name="Zhou Y.K."/>
            <person name="Han B.P."/>
            <person name="Song L.R."/>
            <person name="Shu W.S."/>
        </authorList>
    </citation>
    <scope>NUCLEOTIDE SEQUENCE [LARGE SCALE GENOMIC DNA]</scope>
    <source>
        <strain evidence="3 4">FACHB-248</strain>
    </source>
</reference>
<dbReference type="Gene3D" id="3.40.50.720">
    <property type="entry name" value="NAD(P)-binding Rossmann-like Domain"/>
    <property type="match status" value="1"/>
</dbReference>
<dbReference type="Proteomes" id="UP000660380">
    <property type="component" value="Unassembled WGS sequence"/>
</dbReference>
<dbReference type="InterPro" id="IPR028939">
    <property type="entry name" value="P5C_Rdtase_cat_N"/>
</dbReference>